<gene>
    <name evidence="10" type="ORF">DCAR_012766</name>
    <name evidence="11" type="ORF">DCAR_0418354</name>
</gene>
<evidence type="ECO:0000256" key="4">
    <source>
        <dbReference type="ARBA" id="ARBA00016175"/>
    </source>
</evidence>
<dbReference type="Pfam" id="PF15491">
    <property type="entry name" value="CTC1_2"/>
    <property type="match status" value="1"/>
</dbReference>
<dbReference type="GO" id="GO:0042162">
    <property type="term" value="F:telomeric DNA binding"/>
    <property type="evidence" value="ECO:0007669"/>
    <property type="project" value="TreeGrafter"/>
</dbReference>
<accession>A0A162AE92</accession>
<evidence type="ECO:0000256" key="9">
    <source>
        <dbReference type="SAM" id="MobiDB-lite"/>
    </source>
</evidence>
<keyword evidence="6" id="KW-0779">Telomere</keyword>
<dbReference type="InterPro" id="IPR028262">
    <property type="entry name" value="CTC1_plant"/>
</dbReference>
<dbReference type="Proteomes" id="UP000077755">
    <property type="component" value="Chromosome 4"/>
</dbReference>
<dbReference type="PANTHER" id="PTHR14865">
    <property type="entry name" value="CST COMPLEX SUBUNIT CTC1"/>
    <property type="match status" value="1"/>
</dbReference>
<protein>
    <recommendedName>
        <fullName evidence="4">CST complex subunit CTC1</fullName>
    </recommendedName>
</protein>
<keyword evidence="7" id="KW-0238">DNA-binding</keyword>
<reference evidence="10" key="1">
    <citation type="journal article" date="2016" name="Nat. Genet.">
        <title>A high-quality carrot genome assembly provides new insights into carotenoid accumulation and asterid genome evolution.</title>
        <authorList>
            <person name="Iorizzo M."/>
            <person name="Ellison S."/>
            <person name="Senalik D."/>
            <person name="Zeng P."/>
            <person name="Satapoomin P."/>
            <person name="Huang J."/>
            <person name="Bowman M."/>
            <person name="Iovene M."/>
            <person name="Sanseverino W."/>
            <person name="Cavagnaro P."/>
            <person name="Yildiz M."/>
            <person name="Macko-Podgorni A."/>
            <person name="Moranska E."/>
            <person name="Grzebelus E."/>
            <person name="Grzebelus D."/>
            <person name="Ashrafi H."/>
            <person name="Zheng Z."/>
            <person name="Cheng S."/>
            <person name="Spooner D."/>
            <person name="Van Deynze A."/>
            <person name="Simon P."/>
        </authorList>
    </citation>
    <scope>NUCLEOTIDE SEQUENCE [LARGE SCALE GENOMIC DNA]</scope>
    <source>
        <tissue evidence="10">Leaf</tissue>
    </source>
</reference>
<evidence type="ECO:0000256" key="3">
    <source>
        <dbReference type="ARBA" id="ARBA00006332"/>
    </source>
</evidence>
<dbReference type="KEGG" id="dcr:108215894"/>
<dbReference type="PANTHER" id="PTHR14865:SF2">
    <property type="entry name" value="CST COMPLEX SUBUNIT CTC1"/>
    <property type="match status" value="1"/>
</dbReference>
<evidence type="ECO:0000256" key="2">
    <source>
        <dbReference type="ARBA" id="ARBA00004574"/>
    </source>
</evidence>
<keyword evidence="8" id="KW-0539">Nucleus</keyword>
<evidence type="ECO:0000256" key="1">
    <source>
        <dbReference type="ARBA" id="ARBA00004123"/>
    </source>
</evidence>
<name>A0A162AE92_DAUCS</name>
<evidence type="ECO:0000313" key="11">
    <source>
        <dbReference type="EMBL" id="WOG99008.1"/>
    </source>
</evidence>
<dbReference type="GO" id="GO:0045740">
    <property type="term" value="P:positive regulation of DNA replication"/>
    <property type="evidence" value="ECO:0007669"/>
    <property type="project" value="TreeGrafter"/>
</dbReference>
<dbReference type="InterPro" id="IPR042617">
    <property type="entry name" value="CTC1-like"/>
</dbReference>
<reference evidence="11" key="2">
    <citation type="submission" date="2022-03" db="EMBL/GenBank/DDBJ databases">
        <title>Draft title - Genomic analysis of global carrot germplasm unveils the trajectory of domestication and the origin of high carotenoid orange carrot.</title>
        <authorList>
            <person name="Iorizzo M."/>
            <person name="Ellison S."/>
            <person name="Senalik D."/>
            <person name="Macko-Podgorni A."/>
            <person name="Grzebelus D."/>
            <person name="Bostan H."/>
            <person name="Rolling W."/>
            <person name="Curaba J."/>
            <person name="Simon P."/>
        </authorList>
    </citation>
    <scope>NUCLEOTIDE SEQUENCE</scope>
    <source>
        <tissue evidence="11">Leaf</tissue>
    </source>
</reference>
<dbReference type="EMBL" id="CP093346">
    <property type="protein sequence ID" value="WOG99008.1"/>
    <property type="molecule type" value="Genomic_DNA"/>
</dbReference>
<keyword evidence="12" id="KW-1185">Reference proteome</keyword>
<evidence type="ECO:0000256" key="6">
    <source>
        <dbReference type="ARBA" id="ARBA00022895"/>
    </source>
</evidence>
<evidence type="ECO:0000256" key="5">
    <source>
        <dbReference type="ARBA" id="ARBA00022454"/>
    </source>
</evidence>
<dbReference type="OrthoDB" id="2314520at2759"/>
<evidence type="ECO:0000256" key="8">
    <source>
        <dbReference type="ARBA" id="ARBA00023242"/>
    </source>
</evidence>
<comment type="similarity">
    <text evidence="3">Belongs to the CTC1 family.</text>
</comment>
<feature type="compositionally biased region" description="Low complexity" evidence="9">
    <location>
        <begin position="49"/>
        <end position="58"/>
    </location>
</feature>
<dbReference type="EMBL" id="LNRQ01000004">
    <property type="protein sequence ID" value="KZM99872.1"/>
    <property type="molecule type" value="Genomic_DNA"/>
</dbReference>
<dbReference type="GO" id="GO:0003697">
    <property type="term" value="F:single-stranded DNA binding"/>
    <property type="evidence" value="ECO:0007669"/>
    <property type="project" value="TreeGrafter"/>
</dbReference>
<dbReference type="GO" id="GO:0010833">
    <property type="term" value="P:telomere maintenance via telomere lengthening"/>
    <property type="evidence" value="ECO:0007669"/>
    <property type="project" value="TreeGrafter"/>
</dbReference>
<sequence length="1366" mass="151460">MEEQPVKILSLSHLIHQSLPLTAASSLSSSNPKPKAKLPRIDKTQNESPTPTNPKTLKPLKGPTVLVGTLNLPIHRNLEPLPSNSASGCSKISCFSFSDGDSSVCCDILDFHPRVIGKKIRVLAWNYIPFKYGGGFLEIIKWAFAESSGFLVPCSLKVESFPLCLEFPGNVKENCRARCYVHGVIESVSPVTVVPCNAGGKDDKRASLVSGFLTKVLVCECKLCSSSDPDKALCGIHERHCIDNFTKSFIVYIYDFASCWHPVVSKLVGNYVSLTGLKKKLIFIGKEEESQLMYVTSEKSKLHLPRFQDQCVLFQKTIVLGKGECGEYTGIVTEIYMQGMVIEFDKKVMLLLTDQLLNFTHSLRVGAIVSVRNVHFVHPSFSWTNLLVLGACFKTSIHVKSFSPMKTGCNIQGHSESLLRKFIDSLSFSARMWVLLTISCFKNKFSRILSETDILGSKHKQGVAQKYCTSCLPSSVMRSRHGIFVEYCKHDSCGCGSEPDCGCLKLVVPMSSFISHCKATWIKMTARKAGSDIMSNDNLESPQICGRKSFSQPTKMMLQSKDIDVVLLGSLKSSLSPGSLQLIDATGSIDIVSPNLPSSLSIGTIYQVSDFTAVMEGISDLADHLESVPTGLFSCQSILNNAIFVEGSNLTVYMYCHRIGELYRSRPVFPGFSYKETLEDLKGRFHLLKVTHKFPVLQRFQDDHIITERLNAYAEAIILPWDLLIPDKAEDQITAISKPLSSDLVENYDKSYEKTTKRCKTIETSSSGPNYAQNESAGNSSYCVNTFRRIYKEKICSGSSYPLEIPCVTLYFKETMFNCRNDKTKITSTSYSGVRKVLLEFEQRDFCEFQSLKIGGCYIIKHQKEDRYCSINNSSALSIGKVLITSRAIPLSISFSSQEALLAIDQTPLIHDIFFCNKVTVPKDSHGVELPSLKFMNACPHSCSEVKMFLSPESLAFLEGNIEYLGQGFVKPISSFEELTNISEHMTRSVKSVRNSNLDVFLPRGKLISLHGHVVAFHSTDQSSLAVNIGYGSSFGGYVPNFIKHMTQSACIHVLVENHMVKIFGKLSKHAFPVGFGAGVNATFHRILVAGGQNEFLLIPASVIILGPALVINSQYLSATLEFPSIPLLDIGPVSLISEMDQCPSYMLLKLHCKIIAVYILVLEKNEKVVQSHRIAHICSPANIPLAGFILDDGSSSCCCWTNNEMALTLLRLDKEYEATGESSMGSKKTLLTKSRDPNSVKLDKILQQHGRIVVRNCGSTSDASFQDIIVGSNKIMSSRDEDFLKLSILNACSRSNLWTVVGRAMDSVDTKRLENQLTSLNMPNLPMRNIWGMEVHHSNQLSEARSIFEELKASKIFEEVSMLLS</sequence>
<feature type="compositionally biased region" description="Low complexity" evidence="9">
    <location>
        <begin position="24"/>
        <end position="33"/>
    </location>
</feature>
<proteinExistence type="inferred from homology"/>
<dbReference type="GO" id="GO:1990879">
    <property type="term" value="C:CST complex"/>
    <property type="evidence" value="ECO:0007669"/>
    <property type="project" value="TreeGrafter"/>
</dbReference>
<keyword evidence="5" id="KW-0158">Chromosome</keyword>
<evidence type="ECO:0000313" key="10">
    <source>
        <dbReference type="EMBL" id="KZM99872.1"/>
    </source>
</evidence>
<comment type="subcellular location">
    <subcellularLocation>
        <location evidence="2">Chromosome</location>
        <location evidence="2">Telomere</location>
    </subcellularLocation>
    <subcellularLocation>
        <location evidence="1">Nucleus</location>
    </subcellularLocation>
</comment>
<dbReference type="STRING" id="79200.A0A162AE92"/>
<feature type="region of interest" description="Disordered" evidence="9">
    <location>
        <begin position="24"/>
        <end position="58"/>
    </location>
</feature>
<evidence type="ECO:0000256" key="7">
    <source>
        <dbReference type="ARBA" id="ARBA00023125"/>
    </source>
</evidence>
<dbReference type="Gramene" id="KZM99872">
    <property type="protein sequence ID" value="KZM99872"/>
    <property type="gene ID" value="DCAR_012766"/>
</dbReference>
<organism evidence="10">
    <name type="scientific">Daucus carota subsp. sativus</name>
    <name type="common">Carrot</name>
    <dbReference type="NCBI Taxonomy" id="79200"/>
    <lineage>
        <taxon>Eukaryota</taxon>
        <taxon>Viridiplantae</taxon>
        <taxon>Streptophyta</taxon>
        <taxon>Embryophyta</taxon>
        <taxon>Tracheophyta</taxon>
        <taxon>Spermatophyta</taxon>
        <taxon>Magnoliopsida</taxon>
        <taxon>eudicotyledons</taxon>
        <taxon>Gunneridae</taxon>
        <taxon>Pentapetalae</taxon>
        <taxon>asterids</taxon>
        <taxon>campanulids</taxon>
        <taxon>Apiales</taxon>
        <taxon>Apiaceae</taxon>
        <taxon>Apioideae</taxon>
        <taxon>Scandiceae</taxon>
        <taxon>Daucinae</taxon>
        <taxon>Daucus</taxon>
        <taxon>Daucus sect. Daucus</taxon>
    </lineage>
</organism>
<evidence type="ECO:0000313" key="12">
    <source>
        <dbReference type="Proteomes" id="UP000077755"/>
    </source>
</evidence>
<dbReference type="OMA" id="IILNACW"/>